<protein>
    <recommendedName>
        <fullName evidence="4">Glycosyltransferase 2-like domain-containing protein</fullName>
    </recommendedName>
</protein>
<dbReference type="AlphaFoldDB" id="A0A0G0RCL6"/>
<dbReference type="CDD" id="cd04186">
    <property type="entry name" value="GT_2_like_c"/>
    <property type="match status" value="1"/>
</dbReference>
<sequence>MKIYKIFIVILNWNRPGDTLECLQSLKQLFMKNFMVTVVLVDNGSGDDSVTRFKKFQPGDLAMKIIENKKNAGFAAGNNLGINYSLSQEADFVLFLNNDTIVDKNFISEIILTSEEKEEVGIFTPKIYFAKGFEFHKTYKKSELGRVIWSFGGNIDWQNMYAQNKHVDDVDSGQLNKNFETDFATGAAMFVKADVLKMHGGFDENYYLYMEDVDFCERYTRSGGKILAVSDAIVWHKVSQSSGIGSDLNDYFITRNRLYFAQKFAPLRTKVALLRESIKFIFCGRPWQRRGVVDYLTGNLKIGSWKASVRENENGK</sequence>
<dbReference type="InterPro" id="IPR029044">
    <property type="entry name" value="Nucleotide-diphossugar_trans"/>
</dbReference>
<dbReference type="Proteomes" id="UP000034246">
    <property type="component" value="Unassembled WGS sequence"/>
</dbReference>
<gene>
    <name evidence="5" type="ORF">UT39_C0007G0017</name>
</gene>
<keyword evidence="3" id="KW-0808">Transferase</keyword>
<dbReference type="Pfam" id="PF00535">
    <property type="entry name" value="Glycos_transf_2"/>
    <property type="match status" value="1"/>
</dbReference>
<dbReference type="PANTHER" id="PTHR43179:SF12">
    <property type="entry name" value="GALACTOFURANOSYLTRANSFERASE GLFT2"/>
    <property type="match status" value="1"/>
</dbReference>
<evidence type="ECO:0000313" key="6">
    <source>
        <dbReference type="Proteomes" id="UP000034246"/>
    </source>
</evidence>
<organism evidence="5 6">
    <name type="scientific">Candidatus Woesebacteria bacterium GW2011_GWA1_39_21</name>
    <dbReference type="NCBI Taxonomy" id="1618550"/>
    <lineage>
        <taxon>Bacteria</taxon>
        <taxon>Candidatus Woeseibacteriota</taxon>
    </lineage>
</organism>
<evidence type="ECO:0000313" key="5">
    <source>
        <dbReference type="EMBL" id="KKR11452.1"/>
    </source>
</evidence>
<dbReference type="GO" id="GO:0016757">
    <property type="term" value="F:glycosyltransferase activity"/>
    <property type="evidence" value="ECO:0007669"/>
    <property type="project" value="UniProtKB-KW"/>
</dbReference>
<evidence type="ECO:0000256" key="2">
    <source>
        <dbReference type="ARBA" id="ARBA00022676"/>
    </source>
</evidence>
<evidence type="ECO:0000256" key="1">
    <source>
        <dbReference type="ARBA" id="ARBA00006739"/>
    </source>
</evidence>
<dbReference type="EMBL" id="LBWP01000007">
    <property type="protein sequence ID" value="KKR11452.1"/>
    <property type="molecule type" value="Genomic_DNA"/>
</dbReference>
<reference evidence="5 6" key="1">
    <citation type="journal article" date="2015" name="Nature">
        <title>rRNA introns, odd ribosomes, and small enigmatic genomes across a large radiation of phyla.</title>
        <authorList>
            <person name="Brown C.T."/>
            <person name="Hug L.A."/>
            <person name="Thomas B.C."/>
            <person name="Sharon I."/>
            <person name="Castelle C.J."/>
            <person name="Singh A."/>
            <person name="Wilkins M.J."/>
            <person name="Williams K.H."/>
            <person name="Banfield J.F."/>
        </authorList>
    </citation>
    <scope>NUCLEOTIDE SEQUENCE [LARGE SCALE GENOMIC DNA]</scope>
</reference>
<name>A0A0G0RCL6_9BACT</name>
<dbReference type="STRING" id="1618550.UT39_C0007G0017"/>
<dbReference type="InterPro" id="IPR001173">
    <property type="entry name" value="Glyco_trans_2-like"/>
</dbReference>
<dbReference type="PANTHER" id="PTHR43179">
    <property type="entry name" value="RHAMNOSYLTRANSFERASE WBBL"/>
    <property type="match status" value="1"/>
</dbReference>
<accession>A0A0G0RCL6</accession>
<keyword evidence="2" id="KW-0328">Glycosyltransferase</keyword>
<evidence type="ECO:0000259" key="4">
    <source>
        <dbReference type="Pfam" id="PF00535"/>
    </source>
</evidence>
<comment type="caution">
    <text evidence="5">The sequence shown here is derived from an EMBL/GenBank/DDBJ whole genome shotgun (WGS) entry which is preliminary data.</text>
</comment>
<proteinExistence type="inferred from homology"/>
<evidence type="ECO:0000256" key="3">
    <source>
        <dbReference type="ARBA" id="ARBA00022679"/>
    </source>
</evidence>
<feature type="domain" description="Glycosyltransferase 2-like" evidence="4">
    <location>
        <begin position="8"/>
        <end position="148"/>
    </location>
</feature>
<comment type="similarity">
    <text evidence="1">Belongs to the glycosyltransferase 2 family.</text>
</comment>
<dbReference type="Gene3D" id="3.90.550.10">
    <property type="entry name" value="Spore Coat Polysaccharide Biosynthesis Protein SpsA, Chain A"/>
    <property type="match status" value="1"/>
</dbReference>
<dbReference type="SUPFAM" id="SSF53448">
    <property type="entry name" value="Nucleotide-diphospho-sugar transferases"/>
    <property type="match status" value="1"/>
</dbReference>